<proteinExistence type="inferred from homology"/>
<dbReference type="SUPFAM" id="SSF50621">
    <property type="entry name" value="Alanine racemase C-terminal domain-like"/>
    <property type="match status" value="1"/>
</dbReference>
<evidence type="ECO:0000256" key="4">
    <source>
        <dbReference type="ARBA" id="ARBA00023239"/>
    </source>
</evidence>
<evidence type="ECO:0000256" key="3">
    <source>
        <dbReference type="ARBA" id="ARBA00022898"/>
    </source>
</evidence>
<dbReference type="Gene3D" id="2.40.37.10">
    <property type="entry name" value="Lyase, Ornithine Decarboxylase, Chain A, domain 1"/>
    <property type="match status" value="1"/>
</dbReference>
<evidence type="ECO:0000259" key="7">
    <source>
        <dbReference type="Pfam" id="PF00278"/>
    </source>
</evidence>
<dbReference type="InterPro" id="IPR002433">
    <property type="entry name" value="Orn_de-COase"/>
</dbReference>
<evidence type="ECO:0000256" key="1">
    <source>
        <dbReference type="ARBA" id="ARBA00001933"/>
    </source>
</evidence>
<evidence type="ECO:0000313" key="9">
    <source>
        <dbReference type="EMBL" id="RKP12379.1"/>
    </source>
</evidence>
<dbReference type="OrthoDB" id="5034579at2759"/>
<dbReference type="EMBL" id="KZ988354">
    <property type="protein sequence ID" value="RKP12379.1"/>
    <property type="molecule type" value="Genomic_DNA"/>
</dbReference>
<keyword evidence="4" id="KW-0456">Lyase</keyword>
<name>A0A4V1IXV5_9FUNG</name>
<dbReference type="InterPro" id="IPR000183">
    <property type="entry name" value="Orn/DAP/Arg_de-COase"/>
</dbReference>
<dbReference type="GO" id="GO:0033387">
    <property type="term" value="P:putrescine biosynthetic process from arginine, via ornithine"/>
    <property type="evidence" value="ECO:0007669"/>
    <property type="project" value="TreeGrafter"/>
</dbReference>
<gene>
    <name evidence="9" type="ORF">BJ684DRAFT_11565</name>
</gene>
<dbReference type="InterPro" id="IPR009006">
    <property type="entry name" value="Ala_racemase/Decarboxylase_C"/>
</dbReference>
<dbReference type="SUPFAM" id="SSF51419">
    <property type="entry name" value="PLP-binding barrel"/>
    <property type="match status" value="1"/>
</dbReference>
<dbReference type="Proteomes" id="UP000267251">
    <property type="component" value="Unassembled WGS sequence"/>
</dbReference>
<evidence type="ECO:0000313" key="10">
    <source>
        <dbReference type="Proteomes" id="UP000267251"/>
    </source>
</evidence>
<dbReference type="InterPro" id="IPR022643">
    <property type="entry name" value="De-COase2_C"/>
</dbReference>
<evidence type="ECO:0000256" key="2">
    <source>
        <dbReference type="ARBA" id="ARBA00008872"/>
    </source>
</evidence>
<feature type="compositionally biased region" description="Basic and acidic residues" evidence="6">
    <location>
        <begin position="1"/>
        <end position="11"/>
    </location>
</feature>
<reference evidence="10" key="1">
    <citation type="journal article" date="2018" name="Nat. Microbiol.">
        <title>Leveraging single-cell genomics to expand the fungal tree of life.</title>
        <authorList>
            <person name="Ahrendt S.R."/>
            <person name="Quandt C.A."/>
            <person name="Ciobanu D."/>
            <person name="Clum A."/>
            <person name="Salamov A."/>
            <person name="Andreopoulos B."/>
            <person name="Cheng J.F."/>
            <person name="Woyke T."/>
            <person name="Pelin A."/>
            <person name="Henrissat B."/>
            <person name="Reynolds N.K."/>
            <person name="Benny G.L."/>
            <person name="Smith M.E."/>
            <person name="James T.Y."/>
            <person name="Grigoriev I.V."/>
        </authorList>
    </citation>
    <scope>NUCLEOTIDE SEQUENCE [LARGE SCALE GENOMIC DNA]</scope>
</reference>
<keyword evidence="10" id="KW-1185">Reference proteome</keyword>
<sequence>MKKETGDDKRPALSFFSPPPPPPPHLTSFHVGTGSLNAWEFAKAIAMSRRLFDIAQTMGFNPTILDIGGGFPGDARRFRGKVQTTPFPEFAQAIRWALERFFPEEGIRVIAEPGRFIASGSSILVTQVQGKRLIRNPDGTIRTVMYYMNEGAMGSFPHIEEDSLPCYPDPVESHQEERPIYSSIIWGPTCCPIDAIIEDEPHPEMYIGEWYAWRAMGAYMASTASSFNGFLIPRAIEVDSELE</sequence>
<protein>
    <submittedName>
        <fullName evidence="9">Alanine racemase/group IV decarboxylase</fullName>
    </submittedName>
</protein>
<keyword evidence="3" id="KW-0663">Pyridoxal phosphate</keyword>
<dbReference type="InterPro" id="IPR022644">
    <property type="entry name" value="De-COase2_N"/>
</dbReference>
<evidence type="ECO:0000256" key="6">
    <source>
        <dbReference type="SAM" id="MobiDB-lite"/>
    </source>
</evidence>
<feature type="region of interest" description="Disordered" evidence="6">
    <location>
        <begin position="1"/>
        <end position="24"/>
    </location>
</feature>
<dbReference type="PRINTS" id="PR01179">
    <property type="entry name" value="ODADCRBXLASE"/>
</dbReference>
<comment type="similarity">
    <text evidence="2 5">Belongs to the Orn/Lys/Arg decarboxylase class-II family.</text>
</comment>
<feature type="domain" description="Orn/DAP/Arg decarboxylase 2 C-terminal" evidence="7">
    <location>
        <begin position="119"/>
        <end position="217"/>
    </location>
</feature>
<dbReference type="PANTHER" id="PTHR11482">
    <property type="entry name" value="ARGININE/DIAMINOPIMELATE/ORNITHINE DECARBOXYLASE"/>
    <property type="match status" value="1"/>
</dbReference>
<comment type="cofactor">
    <cofactor evidence="1">
        <name>pyridoxal 5'-phosphate</name>
        <dbReference type="ChEBI" id="CHEBI:597326"/>
    </cofactor>
</comment>
<dbReference type="InterPro" id="IPR029066">
    <property type="entry name" value="PLP-binding_barrel"/>
</dbReference>
<dbReference type="Gene3D" id="3.20.20.10">
    <property type="entry name" value="Alanine racemase"/>
    <property type="match status" value="1"/>
</dbReference>
<evidence type="ECO:0000259" key="8">
    <source>
        <dbReference type="Pfam" id="PF02784"/>
    </source>
</evidence>
<feature type="domain" description="Orn/DAP/Arg decarboxylase 2 N-terminal" evidence="8">
    <location>
        <begin position="27"/>
        <end position="118"/>
    </location>
</feature>
<dbReference type="AlphaFoldDB" id="A0A4V1IXV5"/>
<dbReference type="PANTHER" id="PTHR11482:SF6">
    <property type="entry name" value="ORNITHINE DECARBOXYLASE 1-RELATED"/>
    <property type="match status" value="1"/>
</dbReference>
<dbReference type="GO" id="GO:0005737">
    <property type="term" value="C:cytoplasm"/>
    <property type="evidence" value="ECO:0007669"/>
    <property type="project" value="TreeGrafter"/>
</dbReference>
<dbReference type="GO" id="GO:0004586">
    <property type="term" value="F:ornithine decarboxylase activity"/>
    <property type="evidence" value="ECO:0007669"/>
    <property type="project" value="TreeGrafter"/>
</dbReference>
<accession>A0A4V1IXV5</accession>
<evidence type="ECO:0000256" key="5">
    <source>
        <dbReference type="RuleBase" id="RU003737"/>
    </source>
</evidence>
<organism evidence="9 10">
    <name type="scientific">Piptocephalis cylindrospora</name>
    <dbReference type="NCBI Taxonomy" id="1907219"/>
    <lineage>
        <taxon>Eukaryota</taxon>
        <taxon>Fungi</taxon>
        <taxon>Fungi incertae sedis</taxon>
        <taxon>Zoopagomycota</taxon>
        <taxon>Zoopagomycotina</taxon>
        <taxon>Zoopagomycetes</taxon>
        <taxon>Zoopagales</taxon>
        <taxon>Piptocephalidaceae</taxon>
        <taxon>Piptocephalis</taxon>
    </lineage>
</organism>
<dbReference type="Pfam" id="PF00278">
    <property type="entry name" value="Orn_DAP_Arg_deC"/>
    <property type="match status" value="1"/>
</dbReference>
<dbReference type="Pfam" id="PF02784">
    <property type="entry name" value="Orn_Arg_deC_N"/>
    <property type="match status" value="1"/>
</dbReference>